<protein>
    <submittedName>
        <fullName evidence="2">Uncharacterized protein</fullName>
    </submittedName>
</protein>
<reference evidence="2" key="1">
    <citation type="journal article" date="2023" name="IScience">
        <title>Live-bearing cockroach genome reveals convergent evolutionary mechanisms linked to viviparity in insects and beyond.</title>
        <authorList>
            <person name="Fouks B."/>
            <person name="Harrison M.C."/>
            <person name="Mikhailova A.A."/>
            <person name="Marchal E."/>
            <person name="English S."/>
            <person name="Carruthers M."/>
            <person name="Jennings E.C."/>
            <person name="Chiamaka E.L."/>
            <person name="Frigard R.A."/>
            <person name="Pippel M."/>
            <person name="Attardo G.M."/>
            <person name="Benoit J.B."/>
            <person name="Bornberg-Bauer E."/>
            <person name="Tobe S.S."/>
        </authorList>
    </citation>
    <scope>NUCLEOTIDE SEQUENCE</scope>
    <source>
        <strain evidence="2">Stay&amp;Tobe</strain>
    </source>
</reference>
<feature type="transmembrane region" description="Helical" evidence="1">
    <location>
        <begin position="21"/>
        <end position="42"/>
    </location>
</feature>
<proteinExistence type="predicted"/>
<gene>
    <name evidence="2" type="ORF">L9F63_027335</name>
</gene>
<reference evidence="2" key="2">
    <citation type="submission" date="2023-05" db="EMBL/GenBank/DDBJ databases">
        <authorList>
            <person name="Fouks B."/>
        </authorList>
    </citation>
    <scope>NUCLEOTIDE SEQUENCE</scope>
    <source>
        <strain evidence="2">Stay&amp;Tobe</strain>
        <tissue evidence="2">Testes</tissue>
    </source>
</reference>
<keyword evidence="1" id="KW-0812">Transmembrane</keyword>
<name>A0AAD8AA12_DIPPU</name>
<accession>A0AAD8AA12</accession>
<keyword evidence="1" id="KW-1133">Transmembrane helix</keyword>
<comment type="caution">
    <text evidence="2">The sequence shown here is derived from an EMBL/GenBank/DDBJ whole genome shotgun (WGS) entry which is preliminary data.</text>
</comment>
<dbReference type="AlphaFoldDB" id="A0AAD8AA12"/>
<dbReference type="EMBL" id="JASPKZ010002646">
    <property type="protein sequence ID" value="KAJ9595280.1"/>
    <property type="molecule type" value="Genomic_DNA"/>
</dbReference>
<evidence type="ECO:0000256" key="1">
    <source>
        <dbReference type="SAM" id="Phobius"/>
    </source>
</evidence>
<evidence type="ECO:0000313" key="2">
    <source>
        <dbReference type="EMBL" id="KAJ9595280.1"/>
    </source>
</evidence>
<sequence>EKLFSDERKVNSRTERKVNSRTVFSSLVILSFILIAKLYRYVSCIVLSLILKSKLHLNSNVQFLRFTAACKYISLCKVSSTSVPIGLLMIRSLQSHLA</sequence>
<organism evidence="2 3">
    <name type="scientific">Diploptera punctata</name>
    <name type="common">Pacific beetle cockroach</name>
    <dbReference type="NCBI Taxonomy" id="6984"/>
    <lineage>
        <taxon>Eukaryota</taxon>
        <taxon>Metazoa</taxon>
        <taxon>Ecdysozoa</taxon>
        <taxon>Arthropoda</taxon>
        <taxon>Hexapoda</taxon>
        <taxon>Insecta</taxon>
        <taxon>Pterygota</taxon>
        <taxon>Neoptera</taxon>
        <taxon>Polyneoptera</taxon>
        <taxon>Dictyoptera</taxon>
        <taxon>Blattodea</taxon>
        <taxon>Blaberoidea</taxon>
        <taxon>Blaberidae</taxon>
        <taxon>Diplopterinae</taxon>
        <taxon>Diploptera</taxon>
    </lineage>
</organism>
<keyword evidence="3" id="KW-1185">Reference proteome</keyword>
<dbReference type="Proteomes" id="UP001233999">
    <property type="component" value="Unassembled WGS sequence"/>
</dbReference>
<evidence type="ECO:0000313" key="3">
    <source>
        <dbReference type="Proteomes" id="UP001233999"/>
    </source>
</evidence>
<keyword evidence="1" id="KW-0472">Membrane</keyword>
<feature type="non-terminal residue" evidence="2">
    <location>
        <position position="98"/>
    </location>
</feature>
<feature type="non-terminal residue" evidence="2">
    <location>
        <position position="1"/>
    </location>
</feature>